<name>A0A8J4A4U0_9ACTN</name>
<gene>
    <name evidence="2" type="ORF">NUM_03460</name>
</gene>
<feature type="compositionally biased region" description="Basic and acidic residues" evidence="1">
    <location>
        <begin position="43"/>
        <end position="55"/>
    </location>
</feature>
<dbReference type="AlphaFoldDB" id="A0A8J4A4U0"/>
<evidence type="ECO:0000313" key="2">
    <source>
        <dbReference type="EMBL" id="GIL25091.1"/>
    </source>
</evidence>
<keyword evidence="3" id="KW-1185">Reference proteome</keyword>
<organism evidence="2 3">
    <name type="scientific">Actinocatenispora comari</name>
    <dbReference type="NCBI Taxonomy" id="2807577"/>
    <lineage>
        <taxon>Bacteria</taxon>
        <taxon>Bacillati</taxon>
        <taxon>Actinomycetota</taxon>
        <taxon>Actinomycetes</taxon>
        <taxon>Micromonosporales</taxon>
        <taxon>Micromonosporaceae</taxon>
        <taxon>Actinocatenispora</taxon>
    </lineage>
</organism>
<protein>
    <submittedName>
        <fullName evidence="2">Uncharacterized protein</fullName>
    </submittedName>
</protein>
<dbReference type="Proteomes" id="UP000614996">
    <property type="component" value="Unassembled WGS sequence"/>
</dbReference>
<feature type="region of interest" description="Disordered" evidence="1">
    <location>
        <begin position="1"/>
        <end position="55"/>
    </location>
</feature>
<reference evidence="3" key="1">
    <citation type="journal article" date="2021" name="Int. J. Syst. Evol. Microbiol.">
        <title>Actinocatenispora comari sp. nov., an endophytic actinomycete isolated from aerial parts of Comarum salesowianum.</title>
        <authorList>
            <person name="Oyunbileg N."/>
            <person name="Iizaka Y."/>
            <person name="Hamada M."/>
            <person name="Davaapurev B.O."/>
            <person name="Fukumoto A."/>
            <person name="Tsetseg B."/>
            <person name="Kato F."/>
            <person name="Tamura T."/>
            <person name="Batkhuu J."/>
            <person name="Anzai Y."/>
        </authorList>
    </citation>
    <scope>NUCLEOTIDE SEQUENCE [LARGE SCALE GENOMIC DNA]</scope>
    <source>
        <strain evidence="3">NUM-2625</strain>
    </source>
</reference>
<accession>A0A8J4A4U0</accession>
<comment type="caution">
    <text evidence="2">The sequence shown here is derived from an EMBL/GenBank/DDBJ whole genome shotgun (WGS) entry which is preliminary data.</text>
</comment>
<evidence type="ECO:0000313" key="3">
    <source>
        <dbReference type="Proteomes" id="UP000614996"/>
    </source>
</evidence>
<proteinExistence type="predicted"/>
<sequence length="128" mass="13886">MQQCRSSRPQRQPLAEDRRTARSPQSGARGGPSTGTLPGSQQRLDDTRDPVDRDGLVGWSPFVFDDHEAALGPIAPAAQSPLRARRLVDGFWPDLAKLVAKFEQVYARLPSVAGPPVVVDGGTPRVLY</sequence>
<feature type="compositionally biased region" description="Low complexity" evidence="1">
    <location>
        <begin position="1"/>
        <end position="13"/>
    </location>
</feature>
<dbReference type="EMBL" id="BOPO01000003">
    <property type="protein sequence ID" value="GIL25091.1"/>
    <property type="molecule type" value="Genomic_DNA"/>
</dbReference>
<evidence type="ECO:0000256" key="1">
    <source>
        <dbReference type="SAM" id="MobiDB-lite"/>
    </source>
</evidence>